<feature type="transmembrane region" description="Helical" evidence="3">
    <location>
        <begin position="44"/>
        <end position="67"/>
    </location>
</feature>
<evidence type="ECO:0000256" key="1">
    <source>
        <dbReference type="ARBA" id="ARBA00022679"/>
    </source>
</evidence>
<organism evidence="4">
    <name type="scientific">uncultured Desulfobacterium sp</name>
    <dbReference type="NCBI Taxonomy" id="201089"/>
    <lineage>
        <taxon>Bacteria</taxon>
        <taxon>Pseudomonadati</taxon>
        <taxon>Thermodesulfobacteriota</taxon>
        <taxon>Desulfobacteria</taxon>
        <taxon>Desulfobacterales</taxon>
        <taxon>Desulfobacteriaceae</taxon>
        <taxon>Desulfobacterium</taxon>
        <taxon>environmental samples</taxon>
    </lineage>
</organism>
<comment type="similarity">
    <text evidence="2">Belongs to the CDP-alcohol phosphatidyltransferase class-I family.</text>
</comment>
<keyword evidence="3" id="KW-1133">Transmembrane helix</keyword>
<proteinExistence type="inferred from homology"/>
<gene>
    <name evidence="4" type="ORF">PITCH_A880008</name>
</gene>
<dbReference type="InterPro" id="IPR043130">
    <property type="entry name" value="CDP-OH_PTrfase_TM_dom"/>
</dbReference>
<evidence type="ECO:0000313" key="4">
    <source>
        <dbReference type="EMBL" id="SPD76256.1"/>
    </source>
</evidence>
<dbReference type="InterPro" id="IPR048254">
    <property type="entry name" value="CDP_ALCOHOL_P_TRANSF_CS"/>
</dbReference>
<feature type="transmembrane region" description="Helical" evidence="3">
    <location>
        <begin position="111"/>
        <end position="132"/>
    </location>
</feature>
<dbReference type="GO" id="GO:0016780">
    <property type="term" value="F:phosphotransferase activity, for other substituted phosphate groups"/>
    <property type="evidence" value="ECO:0007669"/>
    <property type="project" value="InterPro"/>
</dbReference>
<feature type="transmembrane region" description="Helical" evidence="3">
    <location>
        <begin position="152"/>
        <end position="174"/>
    </location>
</feature>
<evidence type="ECO:0000256" key="3">
    <source>
        <dbReference type="SAM" id="Phobius"/>
    </source>
</evidence>
<keyword evidence="3" id="KW-0812">Transmembrane</keyword>
<protein>
    <submittedName>
        <fullName evidence="4">CDP-alcohol phosphatidyltransferase</fullName>
    </submittedName>
</protein>
<reference evidence="4" key="1">
    <citation type="submission" date="2018-01" db="EMBL/GenBank/DDBJ databases">
        <authorList>
            <person name="Regsiter A."/>
            <person name="William W."/>
        </authorList>
    </citation>
    <scope>NUCLEOTIDE SEQUENCE</scope>
    <source>
        <strain evidence="4">TRIP AH-1</strain>
    </source>
</reference>
<evidence type="ECO:0000256" key="2">
    <source>
        <dbReference type="RuleBase" id="RU003750"/>
    </source>
</evidence>
<feature type="transmembrane region" description="Helical" evidence="3">
    <location>
        <begin position="88"/>
        <end position="105"/>
    </location>
</feature>
<sequence length="191" mass="20696">MLRKIVGNYVEKILSGPASALHRRGITPNSLTVTGLIINGIGAYLYYLGLLKTAGVIILFAGMLDMLDGAVARAGNSQSKSGGFVDSVVDRYSDFLIFGGVLAFFARANNFSGVIITLAIICGSFMVSYVRARAELVIPKCDVGLLERPERIIILAAGSILNSFNAALWILAVFTHFTACYRIYYTLRHAH</sequence>
<dbReference type="AlphaFoldDB" id="A0A445N3K8"/>
<accession>A0A445N3K8</accession>
<dbReference type="GO" id="GO:0016020">
    <property type="term" value="C:membrane"/>
    <property type="evidence" value="ECO:0007669"/>
    <property type="project" value="InterPro"/>
</dbReference>
<dbReference type="PROSITE" id="PS00379">
    <property type="entry name" value="CDP_ALCOHOL_P_TRANSF"/>
    <property type="match status" value="1"/>
</dbReference>
<dbReference type="Pfam" id="PF01066">
    <property type="entry name" value="CDP-OH_P_transf"/>
    <property type="match status" value="1"/>
</dbReference>
<dbReference type="GO" id="GO:0008654">
    <property type="term" value="P:phospholipid biosynthetic process"/>
    <property type="evidence" value="ECO:0007669"/>
    <property type="project" value="InterPro"/>
</dbReference>
<name>A0A445N3K8_9BACT</name>
<keyword evidence="3" id="KW-0472">Membrane</keyword>
<dbReference type="InterPro" id="IPR000462">
    <property type="entry name" value="CDP-OH_P_trans"/>
</dbReference>
<dbReference type="Gene3D" id="1.20.120.1760">
    <property type="match status" value="1"/>
</dbReference>
<dbReference type="EMBL" id="OJIN01000234">
    <property type="protein sequence ID" value="SPD76256.1"/>
    <property type="molecule type" value="Genomic_DNA"/>
</dbReference>
<keyword evidence="1 2" id="KW-0808">Transferase</keyword>